<dbReference type="Proteomes" id="UP000221080">
    <property type="component" value="Chromosome 1"/>
</dbReference>
<keyword evidence="7" id="KW-0966">Cell projection</keyword>
<dbReference type="GO" id="GO:0005829">
    <property type="term" value="C:cytosol"/>
    <property type="evidence" value="ECO:0007669"/>
    <property type="project" value="TreeGrafter"/>
</dbReference>
<keyword evidence="7" id="KW-0282">Flagellum</keyword>
<proteinExistence type="predicted"/>
<dbReference type="PANTHER" id="PTHR33958:SF1">
    <property type="entry name" value="CILIA- AND FLAGELLA-ASSOCIATED PROTEIN 418"/>
    <property type="match status" value="1"/>
</dbReference>
<dbReference type="Pfam" id="PF14996">
    <property type="entry name" value="RMP"/>
    <property type="match status" value="1"/>
</dbReference>
<dbReference type="OrthoDB" id="259905at2759"/>
<comment type="function">
    <text evidence="4">May be involved in photoreceptor outer segment disk morphogenesis.</text>
</comment>
<sequence>MQDSKALFIHNSARERVAKVTSSLYEVSSALRALYTTLISRGGAHGIFLTFRAARKRKMRRLLPNRVSNPHEVEGVDNNIEAVLQEILNDDDYPASSSHRPVLSKPCAMESCSHTALKKCCPVYLGGSSTACGVGTSVTQKACDQIRCTSCDFRVVMFDDQEWDSSCDYLFFRNNMPDCNKLRVKLKRRQGARAYACQCSWHSAFMLSELRHVPKLKWICGQHTAC</sequence>
<dbReference type="RefSeq" id="XP_017333276.1">
    <property type="nucleotide sequence ID" value="XM_017477787.3"/>
</dbReference>
<evidence type="ECO:0000313" key="7">
    <source>
        <dbReference type="RefSeq" id="XP_017333276.1"/>
    </source>
</evidence>
<dbReference type="AlphaFoldDB" id="A0A2D0RSY1"/>
<name>A0A2D0RSY1_ICTPU</name>
<keyword evidence="7" id="KW-0969">Cilium</keyword>
<evidence type="ECO:0000256" key="5">
    <source>
        <dbReference type="ARBA" id="ARBA00026215"/>
    </source>
</evidence>
<dbReference type="GeneID" id="108270830"/>
<evidence type="ECO:0000313" key="6">
    <source>
        <dbReference type="Proteomes" id="UP000221080"/>
    </source>
</evidence>
<evidence type="ECO:0000256" key="2">
    <source>
        <dbReference type="ARBA" id="ARBA00004496"/>
    </source>
</evidence>
<gene>
    <name evidence="7" type="primary">cfap418</name>
</gene>
<comment type="subcellular location">
    <subcellularLocation>
        <location evidence="2">Cytoplasm</location>
    </subcellularLocation>
    <subcellularLocation>
        <location evidence="1">Photoreceptor inner segment</location>
    </subcellularLocation>
</comment>
<dbReference type="KEGG" id="ipu:108270830"/>
<keyword evidence="3" id="KW-0963">Cytoplasm</keyword>
<evidence type="ECO:0000256" key="4">
    <source>
        <dbReference type="ARBA" id="ARBA00024819"/>
    </source>
</evidence>
<reference evidence="7" key="2">
    <citation type="submission" date="2025-08" db="UniProtKB">
        <authorList>
            <consortium name="RefSeq"/>
        </authorList>
    </citation>
    <scope>IDENTIFICATION</scope>
    <source>
        <tissue evidence="7">Blood</tissue>
    </source>
</reference>
<dbReference type="CTD" id="157657"/>
<organism evidence="6 7">
    <name type="scientific">Ictalurus punctatus</name>
    <name type="common">Channel catfish</name>
    <name type="synonym">Silurus punctatus</name>
    <dbReference type="NCBI Taxonomy" id="7998"/>
    <lineage>
        <taxon>Eukaryota</taxon>
        <taxon>Metazoa</taxon>
        <taxon>Chordata</taxon>
        <taxon>Craniata</taxon>
        <taxon>Vertebrata</taxon>
        <taxon>Euteleostomi</taxon>
        <taxon>Actinopterygii</taxon>
        <taxon>Neopterygii</taxon>
        <taxon>Teleostei</taxon>
        <taxon>Ostariophysi</taxon>
        <taxon>Siluriformes</taxon>
        <taxon>Ictaluridae</taxon>
        <taxon>Ictalurus</taxon>
    </lineage>
</organism>
<protein>
    <recommendedName>
        <fullName evidence="5">Cilia- and flagella-associated protein 418</fullName>
    </recommendedName>
</protein>
<evidence type="ECO:0000256" key="1">
    <source>
        <dbReference type="ARBA" id="ARBA00004437"/>
    </source>
</evidence>
<dbReference type="PANTHER" id="PTHR33958">
    <property type="entry name" value="PROTEIN C8ORF37"/>
    <property type="match status" value="1"/>
</dbReference>
<reference evidence="6" key="1">
    <citation type="journal article" date="2016" name="Nat. Commun.">
        <title>The channel catfish genome sequence provides insights into the evolution of scale formation in teleosts.</title>
        <authorList>
            <person name="Liu Z."/>
            <person name="Liu S."/>
            <person name="Yao J."/>
            <person name="Bao L."/>
            <person name="Zhang J."/>
            <person name="Li Y."/>
            <person name="Jiang C."/>
            <person name="Sun L."/>
            <person name="Wang R."/>
            <person name="Zhang Y."/>
            <person name="Zhou T."/>
            <person name="Zeng Q."/>
            <person name="Fu Q."/>
            <person name="Gao S."/>
            <person name="Li N."/>
            <person name="Koren S."/>
            <person name="Jiang Y."/>
            <person name="Zimin A."/>
            <person name="Xu P."/>
            <person name="Phillippy A.M."/>
            <person name="Geng X."/>
            <person name="Song L."/>
            <person name="Sun F."/>
            <person name="Li C."/>
            <person name="Wang X."/>
            <person name="Chen A."/>
            <person name="Jin Y."/>
            <person name="Yuan Z."/>
            <person name="Yang Y."/>
            <person name="Tan S."/>
            <person name="Peatman E."/>
            <person name="Lu J."/>
            <person name="Qin Z."/>
            <person name="Dunham R."/>
            <person name="Li Z."/>
            <person name="Sonstegard T."/>
            <person name="Feng J."/>
            <person name="Danzmann R.G."/>
            <person name="Schroeder S."/>
            <person name="Scheffler B."/>
            <person name="Duke M.V."/>
            <person name="Ballard L."/>
            <person name="Kucuktas H."/>
            <person name="Kaltenboeck L."/>
            <person name="Liu H."/>
            <person name="Armbruster J."/>
            <person name="Xie Y."/>
            <person name="Kirby M.L."/>
            <person name="Tian Y."/>
            <person name="Flanagan M.E."/>
            <person name="Mu W."/>
            <person name="Waldbieser G.C."/>
        </authorList>
    </citation>
    <scope>NUCLEOTIDE SEQUENCE [LARGE SCALE GENOMIC DNA]</scope>
    <source>
        <strain evidence="6">SDA103</strain>
    </source>
</reference>
<keyword evidence="6" id="KW-1185">Reference proteome</keyword>
<evidence type="ECO:0000256" key="3">
    <source>
        <dbReference type="ARBA" id="ARBA00022490"/>
    </source>
</evidence>
<dbReference type="GO" id="GO:0001917">
    <property type="term" value="C:photoreceptor inner segment"/>
    <property type="evidence" value="ECO:0007669"/>
    <property type="project" value="UniProtKB-SubCell"/>
</dbReference>
<accession>A0A2D0RSY1</accession>
<dbReference type="STRING" id="7998.ENSIPUP00000031087"/>
<dbReference type="InterPro" id="IPR029239">
    <property type="entry name" value="CFAP418"/>
</dbReference>